<accession>A0A6A5T7A8</accession>
<proteinExistence type="predicted"/>
<name>A0A6A5T7A8_9PLEO</name>
<evidence type="ECO:0000313" key="2">
    <source>
        <dbReference type="EMBL" id="KAF1948523.1"/>
    </source>
</evidence>
<organism evidence="2 3">
    <name type="scientific">Byssothecium circinans</name>
    <dbReference type="NCBI Taxonomy" id="147558"/>
    <lineage>
        <taxon>Eukaryota</taxon>
        <taxon>Fungi</taxon>
        <taxon>Dikarya</taxon>
        <taxon>Ascomycota</taxon>
        <taxon>Pezizomycotina</taxon>
        <taxon>Dothideomycetes</taxon>
        <taxon>Pleosporomycetidae</taxon>
        <taxon>Pleosporales</taxon>
        <taxon>Massarineae</taxon>
        <taxon>Massarinaceae</taxon>
        <taxon>Byssothecium</taxon>
    </lineage>
</organism>
<evidence type="ECO:0000256" key="1">
    <source>
        <dbReference type="SAM" id="Phobius"/>
    </source>
</evidence>
<keyword evidence="1" id="KW-0472">Membrane</keyword>
<dbReference type="EMBL" id="ML977056">
    <property type="protein sequence ID" value="KAF1948523.1"/>
    <property type="molecule type" value="Genomic_DNA"/>
</dbReference>
<sequence>MATCPLDNSQAQGALFFSVKHSPMLVAILIAATSLSMGVGRASSSNAIQKQNCIRYLHSLVCM</sequence>
<keyword evidence="1" id="KW-1133">Transmembrane helix</keyword>
<evidence type="ECO:0000313" key="3">
    <source>
        <dbReference type="Proteomes" id="UP000800035"/>
    </source>
</evidence>
<keyword evidence="1" id="KW-0812">Transmembrane</keyword>
<feature type="transmembrane region" description="Helical" evidence="1">
    <location>
        <begin position="24"/>
        <end position="42"/>
    </location>
</feature>
<keyword evidence="3" id="KW-1185">Reference proteome</keyword>
<dbReference type="AlphaFoldDB" id="A0A6A5T7A8"/>
<gene>
    <name evidence="2" type="ORF">CC80DRAFT_314647</name>
</gene>
<dbReference type="Proteomes" id="UP000800035">
    <property type="component" value="Unassembled WGS sequence"/>
</dbReference>
<reference evidence="2" key="1">
    <citation type="journal article" date="2020" name="Stud. Mycol.">
        <title>101 Dothideomycetes genomes: a test case for predicting lifestyles and emergence of pathogens.</title>
        <authorList>
            <person name="Haridas S."/>
            <person name="Albert R."/>
            <person name="Binder M."/>
            <person name="Bloem J."/>
            <person name="Labutti K."/>
            <person name="Salamov A."/>
            <person name="Andreopoulos B."/>
            <person name="Baker S."/>
            <person name="Barry K."/>
            <person name="Bills G."/>
            <person name="Bluhm B."/>
            <person name="Cannon C."/>
            <person name="Castanera R."/>
            <person name="Culley D."/>
            <person name="Daum C."/>
            <person name="Ezra D."/>
            <person name="Gonzalez J."/>
            <person name="Henrissat B."/>
            <person name="Kuo A."/>
            <person name="Liang C."/>
            <person name="Lipzen A."/>
            <person name="Lutzoni F."/>
            <person name="Magnuson J."/>
            <person name="Mondo S."/>
            <person name="Nolan M."/>
            <person name="Ohm R."/>
            <person name="Pangilinan J."/>
            <person name="Park H.-J."/>
            <person name="Ramirez L."/>
            <person name="Alfaro M."/>
            <person name="Sun H."/>
            <person name="Tritt A."/>
            <person name="Yoshinaga Y."/>
            <person name="Zwiers L.-H."/>
            <person name="Turgeon B."/>
            <person name="Goodwin S."/>
            <person name="Spatafora J."/>
            <person name="Crous P."/>
            <person name="Grigoriev I."/>
        </authorList>
    </citation>
    <scope>NUCLEOTIDE SEQUENCE</scope>
    <source>
        <strain evidence="2">CBS 675.92</strain>
    </source>
</reference>
<protein>
    <submittedName>
        <fullName evidence="2">Uncharacterized protein</fullName>
    </submittedName>
</protein>